<dbReference type="InterPro" id="IPR012334">
    <property type="entry name" value="Pectin_lyas_fold"/>
</dbReference>
<evidence type="ECO:0000256" key="1">
    <source>
        <dbReference type="SAM" id="SignalP"/>
    </source>
</evidence>
<dbReference type="SMR" id="A0A290DSU3"/>
<accession>A0A290DSU3</accession>
<dbReference type="Gene3D" id="2.160.20.10">
    <property type="entry name" value="Single-stranded right-handed beta-helix, Pectin lyase-like"/>
    <property type="match status" value="2"/>
</dbReference>
<dbReference type="Pfam" id="PF14592">
    <property type="entry name" value="Chondroitinas_B"/>
    <property type="match status" value="1"/>
</dbReference>
<reference evidence="2" key="1">
    <citation type="submission" date="2017-09" db="EMBL/GenBank/DDBJ databases">
        <title>Cloning, Expression and Characterization of a New Cold-adapted Polysaccharide Lyase Family 6 Alginate Lyase from Thalassomonas sp. LD5.</title>
        <authorList>
            <person name="Shan G."/>
            <person name="Feng H."/>
            <person name="Xinzhi L."/>
        </authorList>
    </citation>
    <scope>NUCLEOTIDE SEQUENCE</scope>
    <source>
        <strain evidence="2">LD5</strain>
    </source>
</reference>
<dbReference type="AlphaFoldDB" id="A0A290DSU3"/>
<protein>
    <submittedName>
        <fullName evidence="2">TsAly6A protein</fullName>
    </submittedName>
</protein>
<name>A0A290DSU3_9GAMM</name>
<organism evidence="2">
    <name type="scientific">Thalassomonas sp</name>
    <dbReference type="NCBI Taxonomy" id="1958755"/>
    <lineage>
        <taxon>Bacteria</taxon>
        <taxon>Pseudomonadati</taxon>
        <taxon>Pseudomonadota</taxon>
        <taxon>Gammaproteobacteria</taxon>
        <taxon>Alteromonadales</taxon>
        <taxon>Colwelliaceae</taxon>
        <taxon>Thalassomonas</taxon>
    </lineage>
</organism>
<dbReference type="EMBL" id="MF958451">
    <property type="protein sequence ID" value="ATB23536.1"/>
    <property type="molecule type" value="Genomic_DNA"/>
</dbReference>
<feature type="chain" id="PRO_5012606348" evidence="1">
    <location>
        <begin position="31"/>
        <end position="760"/>
    </location>
</feature>
<dbReference type="InterPro" id="IPR011050">
    <property type="entry name" value="Pectin_lyase_fold/virulence"/>
</dbReference>
<gene>
    <name evidence="2" type="primary">TsAly6A</name>
</gene>
<evidence type="ECO:0000313" key="2">
    <source>
        <dbReference type="EMBL" id="ATB23536.1"/>
    </source>
</evidence>
<dbReference type="SUPFAM" id="SSF51126">
    <property type="entry name" value="Pectin lyase-like"/>
    <property type="match status" value="2"/>
</dbReference>
<feature type="signal peptide" evidence="1">
    <location>
        <begin position="1"/>
        <end position="30"/>
    </location>
</feature>
<dbReference type="InterPro" id="IPR006626">
    <property type="entry name" value="PbH1"/>
</dbReference>
<proteinExistence type="predicted"/>
<sequence>MFMLNCVKKSAVFSCFVIFTASFLSISTTAKTWQVSTQKEFKKAEQSVVAGDTIVLANGVWQDFEILFTAQGTAEQPITLTAETKGKVIISGQSDLRLAGEHLIVSGLVFKDGYSPRGEVISFRQNSSNFAYHSRVTEVVIDHFNNPNKFEQDKWVVMYGKHNRFDHSHLVGKSNAGVTMAVRLNSKESIENHHRIDHNYFGPRPVLGSNGGETLRIGTSHHSLNDSFTIIENNYFDRCNGEVEIISNKSGSNAIRNNTFFESRGTLTLRHGNGNVVENNVFFGNGVDHTGGIRVINADQVIRNNYMEGLTGYRFGSGFTVMNGVPNSSINRYHQVKNALIENNTLVNVDNIQLAAGSDTERSATPIDSRFYNNLVSHEKGRDPFTVFDDISGIKFKGNIYNNIANAQLNKGFESLTVTMKRHSNGLLYPVDKKLQNKGVSKELVVTQKADVGVSWYAKAEPSIAFSSGRIIPVSPAEGAIFEAIALAENGDVIELAEGEYTLNKIIKVNKVITVKAAEQAKVTLNVTRSTTFEILDNGSLQLDGLNIDASKAADSAGNVFVRTSRLPMLTTFRLELLNSQISNFNINHSFHFFDAGSRSLAFEILLKNSSFKNMTGDVLRLNKETDDLGIYNAEYVTIVNSEFNNIEGALIKLYRGGTDESTFGPHLLLANNQLNNVGLGRRNKEQAVAYIHGVQVTTVMGNTFKNTAPLLINHTVGEPITKVVDNQFIDTKEFKIEELNFPGPHTAEVKNNTFKVTTK</sequence>
<dbReference type="InterPro" id="IPR039513">
    <property type="entry name" value="PL-6"/>
</dbReference>
<dbReference type="SMART" id="SM00710">
    <property type="entry name" value="PbH1"/>
    <property type="match status" value="6"/>
</dbReference>
<keyword evidence="1" id="KW-0732">Signal</keyword>
<dbReference type="CDD" id="cd14251">
    <property type="entry name" value="PL-6"/>
    <property type="match status" value="1"/>
</dbReference>